<feature type="region of interest" description="Disordered" evidence="1">
    <location>
        <begin position="25"/>
        <end position="46"/>
    </location>
</feature>
<dbReference type="Proteomes" id="UP000269721">
    <property type="component" value="Unassembled WGS sequence"/>
</dbReference>
<reference evidence="3" key="1">
    <citation type="journal article" date="2018" name="Nat. Microbiol.">
        <title>Leveraging single-cell genomics to expand the fungal tree of life.</title>
        <authorList>
            <person name="Ahrendt S.R."/>
            <person name="Quandt C.A."/>
            <person name="Ciobanu D."/>
            <person name="Clum A."/>
            <person name="Salamov A."/>
            <person name="Andreopoulos B."/>
            <person name="Cheng J.F."/>
            <person name="Woyke T."/>
            <person name="Pelin A."/>
            <person name="Henrissat B."/>
            <person name="Reynolds N.K."/>
            <person name="Benny G.L."/>
            <person name="Smith M.E."/>
            <person name="James T.Y."/>
            <person name="Grigoriev I.V."/>
        </authorList>
    </citation>
    <scope>NUCLEOTIDE SEQUENCE [LARGE SCALE GENOMIC DNA]</scope>
</reference>
<feature type="compositionally biased region" description="Polar residues" evidence="1">
    <location>
        <begin position="321"/>
        <end position="332"/>
    </location>
</feature>
<accession>A0A4P9WP98</accession>
<evidence type="ECO:0000256" key="1">
    <source>
        <dbReference type="SAM" id="MobiDB-lite"/>
    </source>
</evidence>
<feature type="compositionally biased region" description="Low complexity" evidence="1">
    <location>
        <begin position="27"/>
        <end position="36"/>
    </location>
</feature>
<dbReference type="EMBL" id="KZ994062">
    <property type="protein sequence ID" value="RKO93943.1"/>
    <property type="molecule type" value="Genomic_DNA"/>
</dbReference>
<dbReference type="CDD" id="cd00303">
    <property type="entry name" value="retropepsin_like"/>
    <property type="match status" value="1"/>
</dbReference>
<gene>
    <name evidence="2" type="ORF">BDK51DRAFT_44070</name>
</gene>
<dbReference type="AlphaFoldDB" id="A0A4P9WP98"/>
<protein>
    <submittedName>
        <fullName evidence="2">Uncharacterized protein</fullName>
    </submittedName>
</protein>
<evidence type="ECO:0000313" key="3">
    <source>
        <dbReference type="Proteomes" id="UP000269721"/>
    </source>
</evidence>
<proteinExistence type="predicted"/>
<evidence type="ECO:0000313" key="2">
    <source>
        <dbReference type="EMBL" id="RKO93943.1"/>
    </source>
</evidence>
<feature type="region of interest" description="Disordered" evidence="1">
    <location>
        <begin position="406"/>
        <end position="428"/>
    </location>
</feature>
<feature type="region of interest" description="Disordered" evidence="1">
    <location>
        <begin position="299"/>
        <end position="332"/>
    </location>
</feature>
<sequence>MRLTSPLVVHVQSLLMSSNFGKLGCNSESDSNSTSSQIGSKSRGESGKVSKELLEAVMRPHGTIQTISTESLELLSYRKAENNVAGSRRLVPGPVKYMDHVSLPPALEESTVYDFAERTLGDEVVRYCSGVLSRAFENLCKATIEASLDDMKIDNERVKSFLDAWSAGRFIDFVVLFVSAIPLVGVVRGGVPSEVPYLVFSLGIHECLENLHSALGVHRTEFRVHPKVVDFEMVVWSVFALEHSISTRPDTPYAYCSGAGLVVGSRGAYEEWRKKAGEDGGPPLHTAADVALIVEEARRGCGPSPTTGLRPTPRSHGKNTAPHSRATSFPPRTTSVPEIIALEKLITFTDPEIVLIAQVQLVLLTDDTRMFTTVAAIFQSIACLLTISKGDQKPAALLTVAARPAVKDRPRAPASTTSPTTTASTSRTHDGCFQYRRDNVDPTGLNCPNDLPTVDWPWLKVGPGAPVAVAAVLAPARAHCPPARVDGLHDDDADTSDTESVASSTEFHVGAIHQEPDIDHDIEFVIDVTIKNTPTTALLDTRSAATFIDRDFASKHNYTLRLHPLVRPSILWRIRVLQGLPLPCLPPQVQVQASHCQGLPGATGILMDHMLPVLEAHYTAAATPPISRGESYAAVTEAPDEIDIYAFESAANVRHFRQLGEVLVEWEEKDMSDEDMFAVLNKLTLELYSDVIVEELPDTIPALDPNTCTHSIRLKPDADIRKLRSLPIPVPA</sequence>
<feature type="compositionally biased region" description="Low complexity" evidence="1">
    <location>
        <begin position="412"/>
        <end position="426"/>
    </location>
</feature>
<keyword evidence="3" id="KW-1185">Reference proteome</keyword>
<organism evidence="2 3">
    <name type="scientific">Blyttiomyces helicus</name>
    <dbReference type="NCBI Taxonomy" id="388810"/>
    <lineage>
        <taxon>Eukaryota</taxon>
        <taxon>Fungi</taxon>
        <taxon>Fungi incertae sedis</taxon>
        <taxon>Chytridiomycota</taxon>
        <taxon>Chytridiomycota incertae sedis</taxon>
        <taxon>Chytridiomycetes</taxon>
        <taxon>Chytridiomycetes incertae sedis</taxon>
        <taxon>Blyttiomyces</taxon>
    </lineage>
</organism>
<name>A0A4P9WP98_9FUNG</name>